<dbReference type="CDD" id="cd16025">
    <property type="entry name" value="PAS_like"/>
    <property type="match status" value="1"/>
</dbReference>
<evidence type="ECO:0000256" key="1">
    <source>
        <dbReference type="ARBA" id="ARBA00008779"/>
    </source>
</evidence>
<reference evidence="5 6" key="1">
    <citation type="submission" date="2012-02" db="EMBL/GenBank/DDBJ databases">
        <title>The Genome Sequence of Parabacteroides johnsonii CL02T12C29.</title>
        <authorList>
            <consortium name="The Broad Institute Genome Sequencing Platform"/>
            <person name="Earl A."/>
            <person name="Ward D."/>
            <person name="Feldgarden M."/>
            <person name="Gevers D."/>
            <person name="Zitomersky N.L."/>
            <person name="Coyne M.J."/>
            <person name="Comstock L.E."/>
            <person name="Young S.K."/>
            <person name="Zeng Q."/>
            <person name="Gargeya S."/>
            <person name="Fitzgerald M."/>
            <person name="Haas B."/>
            <person name="Abouelleil A."/>
            <person name="Alvarado L."/>
            <person name="Arachchi H.M."/>
            <person name="Berlin A."/>
            <person name="Chapman S.B."/>
            <person name="Gearin G."/>
            <person name="Goldberg J."/>
            <person name="Griggs A."/>
            <person name="Gujja S."/>
            <person name="Hansen M."/>
            <person name="Heiman D."/>
            <person name="Howarth C."/>
            <person name="Larimer J."/>
            <person name="Lui A."/>
            <person name="MacDonald P.J.P."/>
            <person name="McCowen C."/>
            <person name="Montmayeur A."/>
            <person name="Murphy C."/>
            <person name="Neiman D."/>
            <person name="Pearson M."/>
            <person name="Priest M."/>
            <person name="Roberts A."/>
            <person name="Saif S."/>
            <person name="Shea T."/>
            <person name="Sisk P."/>
            <person name="Stolte C."/>
            <person name="Sykes S."/>
            <person name="Wortman J."/>
            <person name="Nusbaum C."/>
            <person name="Birren B."/>
        </authorList>
    </citation>
    <scope>NUCLEOTIDE SEQUENCE [LARGE SCALE GENOMIC DNA]</scope>
    <source>
        <strain evidence="5 6">CL02T12C29</strain>
    </source>
</reference>
<proteinExistence type="inferred from homology"/>
<evidence type="ECO:0000256" key="2">
    <source>
        <dbReference type="ARBA" id="ARBA00022801"/>
    </source>
</evidence>
<evidence type="ECO:0000313" key="5">
    <source>
        <dbReference type="EMBL" id="EKN12474.1"/>
    </source>
</evidence>
<evidence type="ECO:0000259" key="4">
    <source>
        <dbReference type="Pfam" id="PF00884"/>
    </source>
</evidence>
<organism evidence="5 6">
    <name type="scientific">Parabacteroides johnsonii CL02T12C29</name>
    <dbReference type="NCBI Taxonomy" id="999419"/>
    <lineage>
        <taxon>Bacteria</taxon>
        <taxon>Pseudomonadati</taxon>
        <taxon>Bacteroidota</taxon>
        <taxon>Bacteroidia</taxon>
        <taxon>Bacteroidales</taxon>
        <taxon>Tannerellaceae</taxon>
        <taxon>Parabacteroides</taxon>
    </lineage>
</organism>
<dbReference type="eggNOG" id="COG3119">
    <property type="taxonomic scope" value="Bacteria"/>
</dbReference>
<dbReference type="GO" id="GO:0004065">
    <property type="term" value="F:arylsulfatase activity"/>
    <property type="evidence" value="ECO:0007669"/>
    <property type="project" value="TreeGrafter"/>
</dbReference>
<comment type="similarity">
    <text evidence="1">Belongs to the sulfatase family.</text>
</comment>
<dbReference type="PANTHER" id="PTHR42693">
    <property type="entry name" value="ARYLSULFATASE FAMILY MEMBER"/>
    <property type="match status" value="1"/>
</dbReference>
<protein>
    <recommendedName>
        <fullName evidence="4">Sulfatase N-terminal domain-containing protein</fullName>
    </recommendedName>
</protein>
<dbReference type="PATRIC" id="fig|999419.3.peg.1277"/>
<evidence type="ECO:0000313" key="6">
    <source>
        <dbReference type="Proteomes" id="UP000001218"/>
    </source>
</evidence>
<evidence type="ECO:0000256" key="3">
    <source>
        <dbReference type="PIRSR" id="PIRSR600917-52"/>
    </source>
</evidence>
<dbReference type="Pfam" id="PF00884">
    <property type="entry name" value="Sulfatase"/>
    <property type="match status" value="1"/>
</dbReference>
<dbReference type="InterPro" id="IPR050738">
    <property type="entry name" value="Sulfatase"/>
</dbReference>
<comment type="PTM">
    <text evidence="3">The conversion to 3-oxoalanine (also known as C-formylglycine, FGly), of a serine or cysteine residue in prokaryotes and of a cysteine residue in eukaryotes, is critical for catalytic activity.</text>
</comment>
<accession>K5ZA15</accession>
<dbReference type="Gene3D" id="3.30.1120.10">
    <property type="match status" value="1"/>
</dbReference>
<sequence>MKEILYYTPLFLLVSSMHAGENRPNIIIILADDMGYSDIGCMGGEIKTPNLDRLAEDGLLFTHCYNASRSCPSRASLLTGLYQHKAGIGFMDNNLGIASYQGFLNDKCVTIAEVLKKVDYRTIMVGKWHVGNDRKSWPDKRGFERFYGIPRGGGLYFYPSKFISRSIYKDGKKIIPDSVTFYTTDNFTMEAINYISEAHSDHVPFFLYLAYVSPHFPLQARKEDICKYKGMYNEGYRAIRNARFKKQKCLGIVADFVELPNMDNVDYGGIDEMQQAKKMEVYAAQIDCMDRNIGRLVSYLKSINQYDNTVIIFLSDNGGSSEEVNKNPSVEIGTALSFTSYGKAWANVSNTPYRKYKQYEHEGGILTPLIFHWPDGIKKSGQIIEVPIHIVDILPTCLDLADAKYPRIYKKRSIYPMDGVNILKKLSGKYYEQPIFWEHMGNKAIRCGDWKLVMTHGSRWELYNLREDPTELDDVSNLNVDIVTRLSVMWNKWAQENNVKNWPVVK</sequence>
<dbReference type="Proteomes" id="UP000001218">
    <property type="component" value="Unassembled WGS sequence"/>
</dbReference>
<dbReference type="Gene3D" id="3.40.720.10">
    <property type="entry name" value="Alkaline Phosphatase, subunit A"/>
    <property type="match status" value="1"/>
</dbReference>
<dbReference type="EMBL" id="AGZP01000011">
    <property type="protein sequence ID" value="EKN12474.1"/>
    <property type="molecule type" value="Genomic_DNA"/>
</dbReference>
<comment type="caution">
    <text evidence="5">The sequence shown here is derived from an EMBL/GenBank/DDBJ whole genome shotgun (WGS) entry which is preliminary data.</text>
</comment>
<dbReference type="SUPFAM" id="SSF53649">
    <property type="entry name" value="Alkaline phosphatase-like"/>
    <property type="match status" value="1"/>
</dbReference>
<feature type="domain" description="Sulfatase N-terminal" evidence="4">
    <location>
        <begin position="24"/>
        <end position="402"/>
    </location>
</feature>
<keyword evidence="2" id="KW-0378">Hydrolase</keyword>
<name>K5ZA15_9BACT</name>
<dbReference type="InterPro" id="IPR000917">
    <property type="entry name" value="Sulfatase_N"/>
</dbReference>
<dbReference type="HOGENOM" id="CLU_006332_11_1_10"/>
<dbReference type="PANTHER" id="PTHR42693:SF53">
    <property type="entry name" value="ENDO-4-O-SULFATASE"/>
    <property type="match status" value="1"/>
</dbReference>
<dbReference type="AlphaFoldDB" id="K5ZA15"/>
<dbReference type="InterPro" id="IPR017850">
    <property type="entry name" value="Alkaline_phosphatase_core_sf"/>
</dbReference>
<feature type="modified residue" description="3-oxoalanine (Ser)" evidence="3">
    <location>
        <position position="70"/>
    </location>
</feature>
<gene>
    <name evidence="5" type="ORF">HMPREF1077_01250</name>
</gene>